<dbReference type="CDD" id="cd03418">
    <property type="entry name" value="GRX_GRXb_1_3_like"/>
    <property type="match status" value="1"/>
</dbReference>
<evidence type="ECO:0000256" key="2">
    <source>
        <dbReference type="ARBA" id="ARBA00007787"/>
    </source>
</evidence>
<dbReference type="OrthoDB" id="9814618at2"/>
<dbReference type="GO" id="GO:0034599">
    <property type="term" value="P:cellular response to oxidative stress"/>
    <property type="evidence" value="ECO:0007669"/>
    <property type="project" value="TreeGrafter"/>
</dbReference>
<comment type="similarity">
    <text evidence="2 5">Belongs to the glutaredoxin family.</text>
</comment>
<dbReference type="STRING" id="1035.BN961_03801"/>
<keyword evidence="5" id="KW-0676">Redox-active center</keyword>
<comment type="function">
    <text evidence="1 5">Has a glutathione-disulfide oxidoreductase activity in the presence of NADPH and glutathione reductase. Reduces low molecular weight disulfides and proteins.</text>
</comment>
<dbReference type="GO" id="GO:0015038">
    <property type="term" value="F:glutathione disulfide oxidoreductase activity"/>
    <property type="evidence" value="ECO:0007669"/>
    <property type="project" value="UniProtKB-UniRule"/>
</dbReference>
<keyword evidence="5" id="KW-0963">Cytoplasm</keyword>
<reference evidence="7 8" key="1">
    <citation type="journal article" date="2014" name="Genome Announc.">
        <title>Genome Sequence of Afipia felis Strain 76713, Isolated in Hospital Water Using an Amoeba Co-Culture Procedure.</title>
        <authorList>
            <person name="Benamar S."/>
            <person name="La Scola B."/>
            <person name="Croce O."/>
        </authorList>
    </citation>
    <scope>NUCLEOTIDE SEQUENCE [LARGE SCALE GENOMIC DNA]</scope>
    <source>
        <strain evidence="7 8">76713</strain>
    </source>
</reference>
<accession>A0A090MV82</accession>
<evidence type="ECO:0000313" key="8">
    <source>
        <dbReference type="Proteomes" id="UP000035762"/>
    </source>
</evidence>
<comment type="caution">
    <text evidence="7">The sequence shown here is derived from an EMBL/GenBank/DDBJ whole genome shotgun (WGS) entry which is preliminary data.</text>
</comment>
<proteinExistence type="inferred from homology"/>
<dbReference type="Proteomes" id="UP000035762">
    <property type="component" value="Unassembled WGS sequence"/>
</dbReference>
<dbReference type="SUPFAM" id="SSF52833">
    <property type="entry name" value="Thioredoxin-like"/>
    <property type="match status" value="1"/>
</dbReference>
<dbReference type="GO" id="GO:0005737">
    <property type="term" value="C:cytoplasm"/>
    <property type="evidence" value="ECO:0007669"/>
    <property type="project" value="TreeGrafter"/>
</dbReference>
<gene>
    <name evidence="7" type="primary">grxC</name>
    <name evidence="7" type="ORF">BN961_03801</name>
</gene>
<dbReference type="NCBIfam" id="TIGR02181">
    <property type="entry name" value="GRX_bact"/>
    <property type="match status" value="1"/>
</dbReference>
<evidence type="ECO:0000313" key="7">
    <source>
        <dbReference type="EMBL" id="CEG10362.1"/>
    </source>
</evidence>
<dbReference type="PRINTS" id="PR00160">
    <property type="entry name" value="GLUTAREDOXIN"/>
</dbReference>
<dbReference type="Pfam" id="PF00462">
    <property type="entry name" value="Glutaredoxin"/>
    <property type="match status" value="1"/>
</dbReference>
<evidence type="ECO:0000256" key="3">
    <source>
        <dbReference type="ARBA" id="ARBA00022448"/>
    </source>
</evidence>
<dbReference type="EMBL" id="CCAZ020000002">
    <property type="protein sequence ID" value="CEG10362.1"/>
    <property type="molecule type" value="Genomic_DNA"/>
</dbReference>
<dbReference type="InterPro" id="IPR014025">
    <property type="entry name" value="Glutaredoxin_subgr"/>
</dbReference>
<keyword evidence="8" id="KW-1185">Reference proteome</keyword>
<dbReference type="InterPro" id="IPR002109">
    <property type="entry name" value="Glutaredoxin"/>
</dbReference>
<dbReference type="InterPro" id="IPR011900">
    <property type="entry name" value="GRX_bact"/>
</dbReference>
<keyword evidence="4 5" id="KW-0249">Electron transport</keyword>
<dbReference type="PROSITE" id="PS51354">
    <property type="entry name" value="GLUTAREDOXIN_2"/>
    <property type="match status" value="1"/>
</dbReference>
<evidence type="ECO:0000259" key="6">
    <source>
        <dbReference type="Pfam" id="PF00462"/>
    </source>
</evidence>
<keyword evidence="3 5" id="KW-0813">Transport</keyword>
<protein>
    <recommendedName>
        <fullName evidence="5">Glutaredoxin</fullName>
    </recommendedName>
</protein>
<evidence type="ECO:0000256" key="4">
    <source>
        <dbReference type="ARBA" id="ARBA00022982"/>
    </source>
</evidence>
<evidence type="ECO:0000256" key="5">
    <source>
        <dbReference type="RuleBase" id="RU364065"/>
    </source>
</evidence>
<sequence>MSAAVEIYTRPGCGYCSAAKALLKRKHVGFTEFDAGKNPDFRQEMLARANGGTTFPQIFIDGFHVGGCDDLYALDDAGRLDALLNGEKEPT</sequence>
<dbReference type="Gene3D" id="3.40.30.10">
    <property type="entry name" value="Glutaredoxin"/>
    <property type="match status" value="1"/>
</dbReference>
<dbReference type="GO" id="GO:0045454">
    <property type="term" value="P:cell redox homeostasis"/>
    <property type="evidence" value="ECO:0007669"/>
    <property type="project" value="InterPro"/>
</dbReference>
<dbReference type="PANTHER" id="PTHR45694:SF18">
    <property type="entry name" value="GLUTAREDOXIN-1-RELATED"/>
    <property type="match status" value="1"/>
</dbReference>
<dbReference type="PANTHER" id="PTHR45694">
    <property type="entry name" value="GLUTAREDOXIN 2"/>
    <property type="match status" value="1"/>
</dbReference>
<dbReference type="InterPro" id="IPR036249">
    <property type="entry name" value="Thioredoxin-like_sf"/>
</dbReference>
<evidence type="ECO:0000256" key="1">
    <source>
        <dbReference type="ARBA" id="ARBA00002549"/>
    </source>
</evidence>
<organism evidence="7 8">
    <name type="scientific">Afipia felis</name>
    <name type="common">Cat scratch disease bacillus</name>
    <dbReference type="NCBI Taxonomy" id="1035"/>
    <lineage>
        <taxon>Bacteria</taxon>
        <taxon>Pseudomonadati</taxon>
        <taxon>Pseudomonadota</taxon>
        <taxon>Alphaproteobacteria</taxon>
        <taxon>Hyphomicrobiales</taxon>
        <taxon>Nitrobacteraceae</taxon>
        <taxon>Afipia</taxon>
    </lineage>
</organism>
<dbReference type="RefSeq" id="WP_048758043.1">
    <property type="nucleotide sequence ID" value="NZ_CCAZ020000002.1"/>
</dbReference>
<name>A0A090MV82_AFIFE</name>
<dbReference type="AlphaFoldDB" id="A0A090MV82"/>
<feature type="domain" description="Glutaredoxin" evidence="6">
    <location>
        <begin position="5"/>
        <end position="65"/>
    </location>
</feature>